<evidence type="ECO:0000313" key="5">
    <source>
        <dbReference type="Proteomes" id="UP000193804"/>
    </source>
</evidence>
<feature type="domain" description="Peptidase S12 Pab87-related C-terminal" evidence="3">
    <location>
        <begin position="395"/>
        <end position="480"/>
    </location>
</feature>
<dbReference type="InterPro" id="IPR021860">
    <property type="entry name" value="Peptidase_S12_Pab87-rel_C"/>
</dbReference>
<name>A0A1X7K6E8_9BACT</name>
<dbReference type="AlphaFoldDB" id="A0A1X7K6E8"/>
<dbReference type="EMBL" id="FXAW01000004">
    <property type="protein sequence ID" value="SMG35812.1"/>
    <property type="molecule type" value="Genomic_DNA"/>
</dbReference>
<dbReference type="Pfam" id="PF00144">
    <property type="entry name" value="Beta-lactamase"/>
    <property type="match status" value="1"/>
</dbReference>
<evidence type="ECO:0000259" key="3">
    <source>
        <dbReference type="Pfam" id="PF11954"/>
    </source>
</evidence>
<dbReference type="Gene3D" id="2.40.128.600">
    <property type="match status" value="1"/>
</dbReference>
<dbReference type="InterPro" id="IPR050491">
    <property type="entry name" value="AmpC-like"/>
</dbReference>
<dbReference type="PANTHER" id="PTHR46825">
    <property type="entry name" value="D-ALANYL-D-ALANINE-CARBOXYPEPTIDASE/ENDOPEPTIDASE AMPH"/>
    <property type="match status" value="1"/>
</dbReference>
<gene>
    <name evidence="4" type="ORF">SAMN05661096_02375</name>
</gene>
<evidence type="ECO:0000259" key="2">
    <source>
        <dbReference type="Pfam" id="PF00144"/>
    </source>
</evidence>
<dbReference type="STRING" id="1028.SAMN05661096_02375"/>
<evidence type="ECO:0000313" key="4">
    <source>
        <dbReference type="EMBL" id="SMG35812.1"/>
    </source>
</evidence>
<dbReference type="InterPro" id="IPR012338">
    <property type="entry name" value="Beta-lactam/transpept-like"/>
</dbReference>
<dbReference type="Pfam" id="PF11954">
    <property type="entry name" value="DUF3471"/>
    <property type="match status" value="1"/>
</dbReference>
<protein>
    <submittedName>
        <fullName evidence="4">CubicO group peptidase, beta-lactamase class C family</fullName>
    </submittedName>
</protein>
<dbReference type="Gene3D" id="3.40.710.10">
    <property type="entry name" value="DD-peptidase/beta-lactamase superfamily"/>
    <property type="match status" value="1"/>
</dbReference>
<organism evidence="4 5">
    <name type="scientific">Marivirga sericea</name>
    <dbReference type="NCBI Taxonomy" id="1028"/>
    <lineage>
        <taxon>Bacteria</taxon>
        <taxon>Pseudomonadati</taxon>
        <taxon>Bacteroidota</taxon>
        <taxon>Cytophagia</taxon>
        <taxon>Cytophagales</taxon>
        <taxon>Marivirgaceae</taxon>
        <taxon>Marivirga</taxon>
    </lineage>
</organism>
<proteinExistence type="predicted"/>
<dbReference type="InterPro" id="IPR001466">
    <property type="entry name" value="Beta-lactam-related"/>
</dbReference>
<reference evidence="5" key="1">
    <citation type="submission" date="2017-04" db="EMBL/GenBank/DDBJ databases">
        <authorList>
            <person name="Varghese N."/>
            <person name="Submissions S."/>
        </authorList>
    </citation>
    <scope>NUCLEOTIDE SEQUENCE [LARGE SCALE GENOMIC DNA]</scope>
    <source>
        <strain evidence="5">DSM 4125</strain>
    </source>
</reference>
<dbReference type="PANTHER" id="PTHR46825:SF15">
    <property type="entry name" value="BETA-LACTAMASE-RELATED DOMAIN-CONTAINING PROTEIN"/>
    <property type="match status" value="1"/>
</dbReference>
<accession>A0A1X7K6E8</accession>
<sequence length="494" mass="56072">MKKIALLTLFSIVFFSGSAQNEDSRLKGLEKEVEYWLETYKAMGLSISIVEKDSILFNRGFGYRDVESESPVNENTVFPIASCSKAFTASLLGILEAENQLSLKNKPSDYIPTLKFYDDKMDDLITLEDLLTHKSGLGAVNGTLVLFPESDRSEVLEKLQYLEPEGEVKESSIYSNMGYTVAGAVAEKVANKAWEDLIQNRIFEPLKMASSFTDLENARGSNNFSLGYGLHENEIHQVQFEEYHNYKPAGGIRSTSTDMAQWMLAWLNEGVVNRKQILPTSYVKKARKFYNERGGEYEPSLFLTGYGLGWRVEAQNGDFKVYHGGNSSGFSTLVVTYPFRNLGITILSNQDDSILPYVIADIIKNRMFESERIDDYPVLVSDVYQKDELNMAMNAAKMPTHSLDSFVGEYEHKGYGKIEIVLEEDKLYAIYPSYKFFLEHLHHNVFVMKPLEDISDIMNPEFAVNFRTNNSDEISSLTINLQSVPVEFTKISRK</sequence>
<feature type="chain" id="PRO_5010852603" evidence="1">
    <location>
        <begin position="22"/>
        <end position="494"/>
    </location>
</feature>
<dbReference type="Proteomes" id="UP000193804">
    <property type="component" value="Unassembled WGS sequence"/>
</dbReference>
<dbReference type="RefSeq" id="WP_176223780.1">
    <property type="nucleotide sequence ID" value="NZ_FXAW01000004.1"/>
</dbReference>
<keyword evidence="5" id="KW-1185">Reference proteome</keyword>
<dbReference type="SUPFAM" id="SSF56601">
    <property type="entry name" value="beta-lactamase/transpeptidase-like"/>
    <property type="match status" value="1"/>
</dbReference>
<keyword evidence="1" id="KW-0732">Signal</keyword>
<feature type="domain" description="Beta-lactamase-related" evidence="2">
    <location>
        <begin position="38"/>
        <end position="353"/>
    </location>
</feature>
<evidence type="ECO:0000256" key="1">
    <source>
        <dbReference type="SAM" id="SignalP"/>
    </source>
</evidence>
<feature type="signal peptide" evidence="1">
    <location>
        <begin position="1"/>
        <end position="21"/>
    </location>
</feature>